<dbReference type="AlphaFoldDB" id="A0AA42BWM8"/>
<dbReference type="InterPro" id="IPR036250">
    <property type="entry name" value="AcylCo_DH-like_C"/>
</dbReference>
<dbReference type="Proteomes" id="UP001165587">
    <property type="component" value="Unassembled WGS sequence"/>
</dbReference>
<dbReference type="PANTHER" id="PTHR48083:SF19">
    <property type="entry name" value="FLAVIN-DEPENDENT MONOOXYGENASE, OXYGENASE SUBUNIT HSAA"/>
    <property type="match status" value="1"/>
</dbReference>
<gene>
    <name evidence="4" type="ORF">N1028_12045</name>
</gene>
<name>A0AA42BWM8_9MICO</name>
<dbReference type="SUPFAM" id="SSF56645">
    <property type="entry name" value="Acyl-CoA dehydrogenase NM domain-like"/>
    <property type="match status" value="1"/>
</dbReference>
<sequence length="422" mass="44422">MESTATLEAPAAPTPGSPTSAAPAPAPAESVATTAEIVRRIHEIGPTLRANWAAGEAGRCLPAESIAAIQSTGAFDIARLARYGGYEGGALMLAEVARTLAYYCAASGWVTVISNGSVMLTNRFEDSVVEEVFGSGETVKMASIFVSPHGFAKGEDGGYRVAGEWPYSSNVNDSDWAIGILPVQREGAPEGETEIGFALMKRGEYTVKDTWHTVGMRATGSNTIVAEDVWIPADRVCFYERLMGEAFETDAEAPLGRRLTPMATMATTISAPIVGAAQAALDIVAANAKKRGVANTTYAKQNESGAFVKDLGEAAMKIDTSILHLTRAAELIDRTAQGTVPLTSEQRAKIRGDAGHSGRSTVEAMNELMWLAGSSAFAASSPLEKLWRDVNTGARHGAVAAPMSYEVFADGLVGAEYIVPVL</sequence>
<feature type="domain" description="Acyl-CoA dehydrogenase C-terminal" evidence="3">
    <location>
        <begin position="268"/>
        <end position="399"/>
    </location>
</feature>
<dbReference type="GO" id="GO:0050660">
    <property type="term" value="F:flavin adenine dinucleotide binding"/>
    <property type="evidence" value="ECO:0007669"/>
    <property type="project" value="InterPro"/>
</dbReference>
<proteinExistence type="predicted"/>
<organism evidence="4 5">
    <name type="scientific">Herbiconiux oxytropis</name>
    <dbReference type="NCBI Taxonomy" id="2970915"/>
    <lineage>
        <taxon>Bacteria</taxon>
        <taxon>Bacillati</taxon>
        <taxon>Actinomycetota</taxon>
        <taxon>Actinomycetes</taxon>
        <taxon>Micrococcales</taxon>
        <taxon>Microbacteriaceae</taxon>
        <taxon>Herbiconiux</taxon>
    </lineage>
</organism>
<dbReference type="GO" id="GO:0033539">
    <property type="term" value="P:fatty acid beta-oxidation using acyl-CoA dehydrogenase"/>
    <property type="evidence" value="ECO:0007669"/>
    <property type="project" value="TreeGrafter"/>
</dbReference>
<evidence type="ECO:0000313" key="4">
    <source>
        <dbReference type="EMBL" id="MCS5726623.1"/>
    </source>
</evidence>
<comment type="caution">
    <text evidence="4">The sequence shown here is derived from an EMBL/GenBank/DDBJ whole genome shotgun (WGS) entry which is preliminary data.</text>
</comment>
<dbReference type="InterPro" id="IPR037069">
    <property type="entry name" value="AcylCoA_DH/ox_N_sf"/>
</dbReference>
<dbReference type="RefSeq" id="WP_259529240.1">
    <property type="nucleotide sequence ID" value="NZ_JANLCK010000006.1"/>
</dbReference>
<dbReference type="EMBL" id="JANLCK010000006">
    <property type="protein sequence ID" value="MCS5726623.1"/>
    <property type="molecule type" value="Genomic_DNA"/>
</dbReference>
<dbReference type="GO" id="GO:0003995">
    <property type="term" value="F:acyl-CoA dehydrogenase activity"/>
    <property type="evidence" value="ECO:0007669"/>
    <property type="project" value="TreeGrafter"/>
</dbReference>
<protein>
    <recommendedName>
        <fullName evidence="3">Acyl-CoA dehydrogenase C-terminal domain-containing protein</fullName>
    </recommendedName>
</protein>
<dbReference type="InterPro" id="IPR009100">
    <property type="entry name" value="AcylCoA_DH/oxidase_NM_dom_sf"/>
</dbReference>
<dbReference type="Gene3D" id="1.10.540.10">
    <property type="entry name" value="Acyl-CoA dehydrogenase/oxidase, N-terminal domain"/>
    <property type="match status" value="1"/>
</dbReference>
<evidence type="ECO:0000256" key="1">
    <source>
        <dbReference type="ARBA" id="ARBA00023002"/>
    </source>
</evidence>
<evidence type="ECO:0000259" key="3">
    <source>
        <dbReference type="Pfam" id="PF08028"/>
    </source>
</evidence>
<dbReference type="InterPro" id="IPR046373">
    <property type="entry name" value="Acyl-CoA_Oxase/DH_mid-dom_sf"/>
</dbReference>
<dbReference type="PANTHER" id="PTHR48083">
    <property type="entry name" value="MEDIUM-CHAIN SPECIFIC ACYL-COA DEHYDROGENASE, MITOCHONDRIAL-RELATED"/>
    <property type="match status" value="1"/>
</dbReference>
<dbReference type="GO" id="GO:0016712">
    <property type="term" value="F:oxidoreductase activity, acting on paired donors, with incorporation or reduction of molecular oxygen, reduced flavin or flavoprotein as one donor, and incorporation of one atom of oxygen"/>
    <property type="evidence" value="ECO:0007669"/>
    <property type="project" value="TreeGrafter"/>
</dbReference>
<evidence type="ECO:0000256" key="2">
    <source>
        <dbReference type="SAM" id="MobiDB-lite"/>
    </source>
</evidence>
<dbReference type="SUPFAM" id="SSF47203">
    <property type="entry name" value="Acyl-CoA dehydrogenase C-terminal domain-like"/>
    <property type="match status" value="1"/>
</dbReference>
<dbReference type="Gene3D" id="1.20.140.10">
    <property type="entry name" value="Butyryl-CoA Dehydrogenase, subunit A, domain 3"/>
    <property type="match status" value="1"/>
</dbReference>
<reference evidence="4" key="1">
    <citation type="submission" date="2022-08" db="EMBL/GenBank/DDBJ databases">
        <authorList>
            <person name="Deng Y."/>
            <person name="Han X.-F."/>
            <person name="Zhang Y.-Q."/>
        </authorList>
    </citation>
    <scope>NUCLEOTIDE SEQUENCE</scope>
    <source>
        <strain evidence="4">CPCC 203407</strain>
    </source>
</reference>
<dbReference type="InterPro" id="IPR050741">
    <property type="entry name" value="Acyl-CoA_dehydrogenase"/>
</dbReference>
<keyword evidence="1" id="KW-0560">Oxidoreductase</keyword>
<evidence type="ECO:0000313" key="5">
    <source>
        <dbReference type="Proteomes" id="UP001165587"/>
    </source>
</evidence>
<feature type="region of interest" description="Disordered" evidence="2">
    <location>
        <begin position="1"/>
        <end position="29"/>
    </location>
</feature>
<dbReference type="GO" id="GO:0005737">
    <property type="term" value="C:cytoplasm"/>
    <property type="evidence" value="ECO:0007669"/>
    <property type="project" value="TreeGrafter"/>
</dbReference>
<dbReference type="InterPro" id="IPR013107">
    <property type="entry name" value="Acyl-CoA_DH_C"/>
</dbReference>
<dbReference type="Gene3D" id="2.40.110.10">
    <property type="entry name" value="Butyryl-CoA Dehydrogenase, subunit A, domain 2"/>
    <property type="match status" value="1"/>
</dbReference>
<dbReference type="Pfam" id="PF08028">
    <property type="entry name" value="Acyl-CoA_dh_2"/>
    <property type="match status" value="1"/>
</dbReference>
<feature type="compositionally biased region" description="Low complexity" evidence="2">
    <location>
        <begin position="1"/>
        <end position="11"/>
    </location>
</feature>
<dbReference type="PIRSF" id="PIRSF016578">
    <property type="entry name" value="HsaA"/>
    <property type="match status" value="1"/>
</dbReference>
<keyword evidence="5" id="KW-1185">Reference proteome</keyword>
<feature type="compositionally biased region" description="Low complexity" evidence="2">
    <location>
        <begin position="17"/>
        <end position="29"/>
    </location>
</feature>
<accession>A0AA42BWM8</accession>